<dbReference type="InterPro" id="IPR009049">
    <property type="entry name" value="Argininosuccinate_lyase"/>
</dbReference>
<dbReference type="GO" id="GO:0042450">
    <property type="term" value="P:L-arginine biosynthetic process via ornithine"/>
    <property type="evidence" value="ECO:0007669"/>
    <property type="project" value="UniProtKB-UniRule"/>
</dbReference>
<dbReference type="InterPro" id="IPR008948">
    <property type="entry name" value="L-Aspartase-like"/>
</dbReference>
<accession>A0A090JU38</accession>
<dbReference type="PRINTS" id="PR00145">
    <property type="entry name" value="ARGSUCLYASE"/>
</dbReference>
<dbReference type="EMBL" id="LN515531">
    <property type="protein sequence ID" value="CEA12956.1"/>
    <property type="molecule type" value="Genomic_DNA"/>
</dbReference>
<dbReference type="PANTHER" id="PTHR43814">
    <property type="entry name" value="ARGININOSUCCINATE LYASE"/>
    <property type="match status" value="1"/>
</dbReference>
<protein>
    <recommendedName>
        <fullName evidence="1 2">Argininosuccinate lyase</fullName>
        <shortName evidence="1">ASAL</shortName>
        <ecNumber evidence="1 2">4.3.2.1</ecNumber>
    </recommendedName>
    <alternativeName>
        <fullName evidence="1">Arginosuccinase</fullName>
    </alternativeName>
</protein>
<dbReference type="SUPFAM" id="SSF48557">
    <property type="entry name" value="L-aspartase-like"/>
    <property type="match status" value="1"/>
</dbReference>
<evidence type="ECO:0000256" key="2">
    <source>
        <dbReference type="NCBIfam" id="TIGR00838"/>
    </source>
</evidence>
<evidence type="ECO:0000259" key="3">
    <source>
        <dbReference type="Pfam" id="PF00206"/>
    </source>
</evidence>
<dbReference type="PATRIC" id="fig|2162.9.peg.620"/>
<dbReference type="PANTHER" id="PTHR43814:SF1">
    <property type="entry name" value="ARGININOSUCCINATE LYASE"/>
    <property type="match status" value="1"/>
</dbReference>
<evidence type="ECO:0000256" key="1">
    <source>
        <dbReference type="HAMAP-Rule" id="MF_00006"/>
    </source>
</evidence>
<organism evidence="5">
    <name type="scientific">Methanobacterium formicicum</name>
    <dbReference type="NCBI Taxonomy" id="2162"/>
    <lineage>
        <taxon>Archaea</taxon>
        <taxon>Methanobacteriati</taxon>
        <taxon>Methanobacteriota</taxon>
        <taxon>Methanomada group</taxon>
        <taxon>Methanobacteria</taxon>
        <taxon>Methanobacteriales</taxon>
        <taxon>Methanobacteriaceae</taxon>
        <taxon>Methanobacterium</taxon>
    </lineage>
</organism>
<dbReference type="Pfam" id="PF14698">
    <property type="entry name" value="ASL_C2"/>
    <property type="match status" value="1"/>
</dbReference>
<dbReference type="Gene3D" id="1.20.200.10">
    <property type="entry name" value="Fumarase/aspartase (Central domain)"/>
    <property type="match status" value="1"/>
</dbReference>
<keyword evidence="1" id="KW-0055">Arginine biosynthesis</keyword>
<name>A0A090JU38_METFO</name>
<dbReference type="UniPathway" id="UPA00068">
    <property type="reaction ID" value="UER00114"/>
</dbReference>
<dbReference type="Gene3D" id="1.10.40.30">
    <property type="entry name" value="Fumarase/aspartase (C-terminal domain)"/>
    <property type="match status" value="1"/>
</dbReference>
<dbReference type="GO" id="GO:0005829">
    <property type="term" value="C:cytosol"/>
    <property type="evidence" value="ECO:0007669"/>
    <property type="project" value="TreeGrafter"/>
</dbReference>
<dbReference type="KEGG" id="mfi:DSM1535_0595"/>
<comment type="catalytic activity">
    <reaction evidence="1">
        <text>2-(N(omega)-L-arginino)succinate = fumarate + L-arginine</text>
        <dbReference type="Rhea" id="RHEA:24020"/>
        <dbReference type="ChEBI" id="CHEBI:29806"/>
        <dbReference type="ChEBI" id="CHEBI:32682"/>
        <dbReference type="ChEBI" id="CHEBI:57472"/>
        <dbReference type="EC" id="4.3.2.1"/>
    </reaction>
</comment>
<dbReference type="EC" id="4.3.2.1" evidence="1 2"/>
<evidence type="ECO:0000313" key="5">
    <source>
        <dbReference type="EMBL" id="CEA12956.1"/>
    </source>
</evidence>
<gene>
    <name evidence="1 5" type="primary">argH</name>
    <name evidence="5" type="ORF">DSM1535_0595</name>
</gene>
<keyword evidence="1 5" id="KW-0456">Lyase</keyword>
<feature type="domain" description="Argininosuccinate lyase C-terminal" evidence="4">
    <location>
        <begin position="362"/>
        <end position="419"/>
    </location>
</feature>
<dbReference type="InterPro" id="IPR000362">
    <property type="entry name" value="Fumarate_lyase_fam"/>
</dbReference>
<dbReference type="Gene3D" id="1.10.275.10">
    <property type="entry name" value="Fumarase/aspartase (N-terminal domain)"/>
    <property type="match status" value="1"/>
</dbReference>
<sequence>MNLRSGRLKGQMSREVADFTSSLEFDRRIFQADILTNRAHTTMLVEQEIIPGTIGKQILNALEQLEKEGIDALDLDSAVEDIHMAVENYVTSVMGPDAGFMHTAKSRNDQVATDLKIALKEEIREIQKELITFIEIILEMATENLDTLMVGYTHLQHAQPTTFAHHLLSYAQALKRDYGRLQDAYHRMDLCPLGSAALTTTSFPINRERTAELLGFSGPMENSIDGVSSRDFIAETVFALTMLGTTLSKICEELIIWSTYEFRMVELGDDFSSTSSIMPQKKNPDVAEIVRGKTAVLNGELVTILTIIKSLPQSYNRDLQEVTPHLWKATDTLSSALTITMGMLSSAKFKGERGEELARANFSAATELADLMVRDAGLPFRTAHQIVGRAVTVALDKSMKAEDIDTHFLDEISQELTGQTLNIDNAVVKQSLNPKDIIQSRKVIGGPAPSMVQKVIGNLRDFVEENKKVLPEE</sequence>
<dbReference type="PRINTS" id="PR00149">
    <property type="entry name" value="FUMRATELYASE"/>
</dbReference>
<dbReference type="FunFam" id="1.20.200.10:FF:000015">
    <property type="entry name" value="argininosuccinate lyase isoform X2"/>
    <property type="match status" value="1"/>
</dbReference>
<dbReference type="InterPro" id="IPR029419">
    <property type="entry name" value="Arg_succ_lyase_C"/>
</dbReference>
<comment type="subcellular location">
    <subcellularLocation>
        <location evidence="1">Cytoplasm</location>
    </subcellularLocation>
</comment>
<evidence type="ECO:0000259" key="4">
    <source>
        <dbReference type="Pfam" id="PF14698"/>
    </source>
</evidence>
<proteinExistence type="inferred from homology"/>
<dbReference type="Pfam" id="PF00206">
    <property type="entry name" value="Lyase_1"/>
    <property type="match status" value="1"/>
</dbReference>
<comment type="pathway">
    <text evidence="1">Amino-acid biosynthesis; L-arginine biosynthesis; L-arginine from L-ornithine and carbamoyl phosphate: step 3/3.</text>
</comment>
<dbReference type="HAMAP" id="MF_00006">
    <property type="entry name" value="Arg_succ_lyase"/>
    <property type="match status" value="1"/>
</dbReference>
<dbReference type="InterPro" id="IPR022761">
    <property type="entry name" value="Fumarate_lyase_N"/>
</dbReference>
<dbReference type="GO" id="GO:0004056">
    <property type="term" value="F:argininosuccinate lyase activity"/>
    <property type="evidence" value="ECO:0007669"/>
    <property type="project" value="UniProtKB-UniRule"/>
</dbReference>
<keyword evidence="1" id="KW-0028">Amino-acid biosynthesis</keyword>
<reference evidence="5" key="1">
    <citation type="submission" date="2014-08" db="EMBL/GenBank/DDBJ databases">
        <authorList>
            <person name="Wibberg D."/>
        </authorList>
    </citation>
    <scope>NUCLEOTIDE SEQUENCE</scope>
</reference>
<comment type="similarity">
    <text evidence="1">Belongs to the lyase 1 family. Argininosuccinate lyase subfamily.</text>
</comment>
<dbReference type="AlphaFoldDB" id="A0A090JU38"/>
<dbReference type="InterPro" id="IPR024083">
    <property type="entry name" value="Fumarase/histidase_N"/>
</dbReference>
<feature type="domain" description="Fumarate lyase N-terminal" evidence="3">
    <location>
        <begin position="6"/>
        <end position="296"/>
    </location>
</feature>
<dbReference type="CDD" id="cd01359">
    <property type="entry name" value="Argininosuccinate_lyase"/>
    <property type="match status" value="1"/>
</dbReference>
<keyword evidence="1" id="KW-0963">Cytoplasm</keyword>
<dbReference type="NCBIfam" id="TIGR00838">
    <property type="entry name" value="argH"/>
    <property type="match status" value="1"/>
</dbReference>
<dbReference type="RefSeq" id="WP_048072227.1">
    <property type="nucleotide sequence ID" value="NZ_JARVXG010000036.1"/>
</dbReference>